<reference evidence="2" key="1">
    <citation type="journal article" date="2019" name="Int. J. Syst. Evol. Microbiol.">
        <title>The Global Catalogue of Microorganisms (GCM) 10K type strain sequencing project: providing services to taxonomists for standard genome sequencing and annotation.</title>
        <authorList>
            <consortium name="The Broad Institute Genomics Platform"/>
            <consortium name="The Broad Institute Genome Sequencing Center for Infectious Disease"/>
            <person name="Wu L."/>
            <person name="Ma J."/>
        </authorList>
    </citation>
    <scope>NUCLEOTIDE SEQUENCE [LARGE SCALE GENOMIC DNA]</scope>
    <source>
        <strain evidence="2">KCTC 62164</strain>
    </source>
</reference>
<sequence>MRLFRKPTSIAHDIAFFAVLAQFWLAFACCIPQDSDNFSLTDDTWCSIAPLDKHTASDTDSHTGHACDCVVGCAVAAHPAGTSVLSVVAFSVSQAPFTILSVLNASKGTSVGAVGSRAPPFFLQPKDI</sequence>
<accession>A0ABV7D1V8</accession>
<protein>
    <submittedName>
        <fullName evidence="1">DUF2946 family protein</fullName>
    </submittedName>
</protein>
<dbReference type="RefSeq" id="WP_194211950.1">
    <property type="nucleotide sequence ID" value="NZ_CP061205.1"/>
</dbReference>
<dbReference type="PROSITE" id="PS51257">
    <property type="entry name" value="PROKAR_LIPOPROTEIN"/>
    <property type="match status" value="1"/>
</dbReference>
<keyword evidence="2" id="KW-1185">Reference proteome</keyword>
<evidence type="ECO:0000313" key="1">
    <source>
        <dbReference type="EMBL" id="MFC3051138.1"/>
    </source>
</evidence>
<evidence type="ECO:0000313" key="2">
    <source>
        <dbReference type="Proteomes" id="UP001595444"/>
    </source>
</evidence>
<comment type="caution">
    <text evidence="1">The sequence shown here is derived from an EMBL/GenBank/DDBJ whole genome shotgun (WGS) entry which is preliminary data.</text>
</comment>
<gene>
    <name evidence="1" type="ORF">ACFOKA_04385</name>
</gene>
<dbReference type="Proteomes" id="UP001595444">
    <property type="component" value="Unassembled WGS sequence"/>
</dbReference>
<organism evidence="1 2">
    <name type="scientific">Kordiimonas pumila</name>
    <dbReference type="NCBI Taxonomy" id="2161677"/>
    <lineage>
        <taxon>Bacteria</taxon>
        <taxon>Pseudomonadati</taxon>
        <taxon>Pseudomonadota</taxon>
        <taxon>Alphaproteobacteria</taxon>
        <taxon>Kordiimonadales</taxon>
        <taxon>Kordiimonadaceae</taxon>
        <taxon>Kordiimonas</taxon>
    </lineage>
</organism>
<name>A0ABV7D1V8_9PROT</name>
<dbReference type="EMBL" id="JBHRSL010000002">
    <property type="protein sequence ID" value="MFC3051138.1"/>
    <property type="molecule type" value="Genomic_DNA"/>
</dbReference>
<proteinExistence type="predicted"/>